<feature type="compositionally biased region" description="Basic and acidic residues" evidence="9">
    <location>
        <begin position="157"/>
        <end position="166"/>
    </location>
</feature>
<dbReference type="EMBL" id="GBEZ01007315">
    <property type="protein sequence ID" value="JAC78138.1"/>
    <property type="molecule type" value="Transcribed_RNA"/>
</dbReference>
<dbReference type="FunFam" id="1.20.5.1500:FF:000001">
    <property type="entry name" value="Nucleosome assembly protein 1-like 1"/>
    <property type="match status" value="1"/>
</dbReference>
<feature type="region of interest" description="Disordered" evidence="9">
    <location>
        <begin position="339"/>
        <end position="388"/>
    </location>
</feature>
<comment type="similarity">
    <text evidence="3 7">Belongs to the nucleosome assembly protein (NAP) family.</text>
</comment>
<dbReference type="Gene3D" id="3.30.1120.90">
    <property type="entry name" value="Nucleosome assembly protein"/>
    <property type="match status" value="1"/>
</dbReference>
<dbReference type="Gene3D" id="1.20.5.1500">
    <property type="match status" value="1"/>
</dbReference>
<organism evidence="10">
    <name type="scientific">Tetraselmis sp. GSL018</name>
    <dbReference type="NCBI Taxonomy" id="582737"/>
    <lineage>
        <taxon>Eukaryota</taxon>
        <taxon>Viridiplantae</taxon>
        <taxon>Chlorophyta</taxon>
        <taxon>core chlorophytes</taxon>
        <taxon>Chlorodendrophyceae</taxon>
        <taxon>Chlorodendrales</taxon>
        <taxon>Chlorodendraceae</taxon>
        <taxon>Tetraselmis</taxon>
    </lineage>
</organism>
<name>A0A061S1Q9_9CHLO</name>
<evidence type="ECO:0000256" key="1">
    <source>
        <dbReference type="ARBA" id="ARBA00004123"/>
    </source>
</evidence>
<keyword evidence="8" id="KW-0175">Coiled coil</keyword>
<gene>
    <name evidence="10" type="primary">NAP1L1</name>
    <name evidence="10" type="ORF">TSPGSL018_15931</name>
</gene>
<reference evidence="10" key="1">
    <citation type="submission" date="2014-05" db="EMBL/GenBank/DDBJ databases">
        <title>The transcriptome of the halophilic microalga Tetraselmis sp. GSL018 isolated from the Great Salt Lake, Utah.</title>
        <authorList>
            <person name="Jinkerson R.E."/>
            <person name="D'Adamo S."/>
            <person name="Posewitz M.C."/>
        </authorList>
    </citation>
    <scope>NUCLEOTIDE SEQUENCE</scope>
    <source>
        <strain evidence="10">GSL018</strain>
    </source>
</reference>
<evidence type="ECO:0000256" key="5">
    <source>
        <dbReference type="ARBA" id="ARBA00023186"/>
    </source>
</evidence>
<feature type="compositionally biased region" description="Basic and acidic residues" evidence="9">
    <location>
        <begin position="378"/>
        <end position="388"/>
    </location>
</feature>
<accession>A0A061S1Q9</accession>
<protein>
    <submittedName>
        <fullName evidence="10">Nucleosome assembly protein 1-like 1</fullName>
    </submittedName>
</protein>
<evidence type="ECO:0000256" key="9">
    <source>
        <dbReference type="SAM" id="MobiDB-lite"/>
    </source>
</evidence>
<keyword evidence="4" id="KW-0963">Cytoplasm</keyword>
<evidence type="ECO:0000256" key="6">
    <source>
        <dbReference type="ARBA" id="ARBA00023242"/>
    </source>
</evidence>
<keyword evidence="5" id="KW-0143">Chaperone</keyword>
<proteinExistence type="inferred from homology"/>
<dbReference type="AlphaFoldDB" id="A0A061S1Q9"/>
<feature type="region of interest" description="Disordered" evidence="9">
    <location>
        <begin position="17"/>
        <end position="40"/>
    </location>
</feature>
<feature type="coiled-coil region" evidence="8">
    <location>
        <begin position="87"/>
        <end position="114"/>
    </location>
</feature>
<comment type="subcellular location">
    <subcellularLocation>
        <location evidence="2">Cytoplasm</location>
    </subcellularLocation>
    <subcellularLocation>
        <location evidence="1">Nucleus</location>
    </subcellularLocation>
</comment>
<dbReference type="GO" id="GO:0000724">
    <property type="term" value="P:double-strand break repair via homologous recombination"/>
    <property type="evidence" value="ECO:0007669"/>
    <property type="project" value="UniProtKB-ARBA"/>
</dbReference>
<feature type="region of interest" description="Disordered" evidence="9">
    <location>
        <begin position="138"/>
        <end position="167"/>
    </location>
</feature>
<keyword evidence="6" id="KW-0539">Nucleus</keyword>
<dbReference type="GO" id="GO:0005634">
    <property type="term" value="C:nucleus"/>
    <property type="evidence" value="ECO:0007669"/>
    <property type="project" value="UniProtKB-SubCell"/>
</dbReference>
<evidence type="ECO:0000256" key="4">
    <source>
        <dbReference type="ARBA" id="ARBA00022490"/>
    </source>
</evidence>
<dbReference type="SUPFAM" id="SSF143113">
    <property type="entry name" value="NAP-like"/>
    <property type="match status" value="1"/>
</dbReference>
<dbReference type="GO" id="GO:0042393">
    <property type="term" value="F:histone binding"/>
    <property type="evidence" value="ECO:0007669"/>
    <property type="project" value="UniProtKB-ARBA"/>
</dbReference>
<evidence type="ECO:0000256" key="3">
    <source>
        <dbReference type="ARBA" id="ARBA00009947"/>
    </source>
</evidence>
<evidence type="ECO:0000313" key="10">
    <source>
        <dbReference type="EMBL" id="JAC78138.1"/>
    </source>
</evidence>
<evidence type="ECO:0000256" key="2">
    <source>
        <dbReference type="ARBA" id="ARBA00004496"/>
    </source>
</evidence>
<sequence length="388" mass="43279">NGEKYINFTQVNMDKGVEDLKNALPGQNEGQGADDNEDPDFELSKEQAMELLGQAGGQEGLAAMLQGHLAGLIGSPSGFLESLPKPVRRRVEVLKDLQEKHDSLEDEYRKEKAALDAKYSALYGPLYTQRAAIVSGAEEAPPKEEGEGGEGEPGAEAEQKGDEDAPKGIPEFWLCVLRNNEVTEEQITEKDSEALKHLVDITWEPLEGEDKKGFKLNFFFEENPFFENEILTKSYHMVDEDDPILEHAEGTEIKWKPGKNLTVKTMKKKPKRGGKSSGKMLTKTEPCESFFNFFSPPKIPGDGDELEEEEMEQLQEVMEADYDMGAVIKEKLIPHAVSWFTGEAVQLDDDEEDDDDDDDDEDDDDEKDGEGPEGLTDTGEKPPECKQQ</sequence>
<evidence type="ECO:0000256" key="8">
    <source>
        <dbReference type="SAM" id="Coils"/>
    </source>
</evidence>
<dbReference type="Pfam" id="PF00956">
    <property type="entry name" value="NAP"/>
    <property type="match status" value="1"/>
</dbReference>
<feature type="non-terminal residue" evidence="10">
    <location>
        <position position="1"/>
    </location>
</feature>
<dbReference type="InterPro" id="IPR002164">
    <property type="entry name" value="NAP_family"/>
</dbReference>
<evidence type="ECO:0000256" key="7">
    <source>
        <dbReference type="RuleBase" id="RU003876"/>
    </source>
</evidence>
<dbReference type="InterPro" id="IPR037231">
    <property type="entry name" value="NAP-like_sf"/>
</dbReference>
<dbReference type="PANTHER" id="PTHR11875">
    <property type="entry name" value="TESTIS-SPECIFIC Y-ENCODED PROTEIN"/>
    <property type="match status" value="1"/>
</dbReference>
<dbReference type="FunFam" id="3.30.1120.90:FF:000005">
    <property type="entry name" value="Nucleosome assembly protein11"/>
    <property type="match status" value="1"/>
</dbReference>
<feature type="compositionally biased region" description="Acidic residues" evidence="9">
    <location>
        <begin position="346"/>
        <end position="368"/>
    </location>
</feature>
<dbReference type="GO" id="GO:0006334">
    <property type="term" value="P:nucleosome assembly"/>
    <property type="evidence" value="ECO:0007669"/>
    <property type="project" value="InterPro"/>
</dbReference>
<dbReference type="GO" id="GO:0005737">
    <property type="term" value="C:cytoplasm"/>
    <property type="evidence" value="ECO:0007669"/>
    <property type="project" value="UniProtKB-SubCell"/>
</dbReference>